<evidence type="ECO:0000256" key="1">
    <source>
        <dbReference type="ARBA" id="ARBA00004328"/>
    </source>
</evidence>
<dbReference type="InterPro" id="IPR002703">
    <property type="entry name" value="Levivir_coat"/>
</dbReference>
<dbReference type="Gene3D" id="3.30.380.10">
    <property type="entry name" value="MS2 Viral Coat Protein"/>
    <property type="match status" value="1"/>
</dbReference>
<name>A0ABY3SSF5_9VIRU</name>
<accession>A0ABY3SSF5</accession>
<dbReference type="Pfam" id="PF01819">
    <property type="entry name" value="Levi_coat"/>
    <property type="match status" value="1"/>
</dbReference>
<evidence type="ECO:0000256" key="3">
    <source>
        <dbReference type="ARBA" id="ARBA00022844"/>
    </source>
</evidence>
<evidence type="ECO:0000313" key="5">
    <source>
        <dbReference type="Proteomes" id="UP001059933"/>
    </source>
</evidence>
<dbReference type="EMBL" id="MZ679616">
    <property type="protein sequence ID" value="UJQ85294.1"/>
    <property type="molecule type" value="Genomic_RNA"/>
</dbReference>
<keyword evidence="3" id="KW-0946">Virion</keyword>
<evidence type="ECO:0000256" key="2">
    <source>
        <dbReference type="ARBA" id="ARBA00022561"/>
    </source>
</evidence>
<sequence length="133" mass="14184">MPQLQSISLTDRTPTTPANIVFVPRDIDAKGVGTAVNTSGVPIGEKRISVSMKKAGARYNGEVRLVLPVVVTETINGVSRPVIARTAYITVSASFDEKSTEQERNDAVGLMATALATNRVLVNDALVKLEGIY</sequence>
<protein>
    <submittedName>
        <fullName evidence="4">Capsid protein</fullName>
    </submittedName>
</protein>
<dbReference type="SUPFAM" id="SSF55405">
    <property type="entry name" value="RNA bacteriophage capsid protein"/>
    <property type="match status" value="1"/>
</dbReference>
<keyword evidence="5" id="KW-1185">Reference proteome</keyword>
<dbReference type="InterPro" id="IPR015954">
    <property type="entry name" value="Phage_RNA-type_capsid"/>
</dbReference>
<comment type="subcellular location">
    <subcellularLocation>
        <location evidence="1">Virion</location>
    </subcellularLocation>
</comment>
<organism evidence="4 5">
    <name type="scientific">Leviviridae sp</name>
    <dbReference type="NCBI Taxonomy" id="2027243"/>
    <lineage>
        <taxon>Viruses</taxon>
        <taxon>Riboviria</taxon>
        <taxon>Orthornavirae</taxon>
        <taxon>Lenarviricota</taxon>
        <taxon>Leviviricetes</taxon>
        <taxon>Norzivirales</taxon>
        <taxon>Fiersviridae</taxon>
    </lineage>
</organism>
<dbReference type="Proteomes" id="UP001059933">
    <property type="component" value="Segment"/>
</dbReference>
<evidence type="ECO:0000313" key="4">
    <source>
        <dbReference type="EMBL" id="UJQ85294.1"/>
    </source>
</evidence>
<reference evidence="4" key="1">
    <citation type="submission" date="2021-05" db="EMBL/GenBank/DDBJ databases">
        <authorList>
            <person name="Chen Y.-M."/>
            <person name="Zhang Y.-Z."/>
        </authorList>
    </citation>
    <scope>NUCLEOTIDE SEQUENCE</scope>
    <source>
        <strain evidence="4">R30-k141_244159</strain>
    </source>
</reference>
<reference evidence="4" key="2">
    <citation type="journal article" date="2022" name="Nat. Microbiol.">
        <title>RNA viromes from terrestrial sites across China expand environmental viral diversity.</title>
        <authorList>
            <person name="Chiapello M."/>
            <person name="Rodriguez-Romero J."/>
            <person name="Ayllon M.A."/>
            <person name="Turina M."/>
        </authorList>
    </citation>
    <scope>NUCLEOTIDE SEQUENCE</scope>
    <source>
        <strain evidence="4">R30-k141_244159</strain>
    </source>
</reference>
<proteinExistence type="predicted"/>
<keyword evidence="2" id="KW-0167">Capsid protein</keyword>